<protein>
    <submittedName>
        <fullName evidence="2">Uncharacterized protein</fullName>
    </submittedName>
</protein>
<evidence type="ECO:0000313" key="1">
    <source>
        <dbReference type="Proteomes" id="UP000887569"/>
    </source>
</evidence>
<dbReference type="AlphaFoldDB" id="A0A914ZZB9"/>
<sequence>MATMHGTCLGKSESVIFAKPWRIWNSNGIRGSHSSLNDSVTTCQPIAQSRCVQMNFRCVWMTSKEMKRWYTMRAILNQNGTMHRLHTVVRRASFDGIHSRMAVPLQRRQ</sequence>
<reference evidence="2" key="1">
    <citation type="submission" date="2022-11" db="UniProtKB">
        <authorList>
            <consortium name="WormBaseParasite"/>
        </authorList>
    </citation>
    <scope>IDENTIFICATION</scope>
</reference>
<organism evidence="1 2">
    <name type="scientific">Parascaris univalens</name>
    <name type="common">Nematode worm</name>
    <dbReference type="NCBI Taxonomy" id="6257"/>
    <lineage>
        <taxon>Eukaryota</taxon>
        <taxon>Metazoa</taxon>
        <taxon>Ecdysozoa</taxon>
        <taxon>Nematoda</taxon>
        <taxon>Chromadorea</taxon>
        <taxon>Rhabditida</taxon>
        <taxon>Spirurina</taxon>
        <taxon>Ascaridomorpha</taxon>
        <taxon>Ascaridoidea</taxon>
        <taxon>Ascarididae</taxon>
        <taxon>Parascaris</taxon>
    </lineage>
</organism>
<dbReference type="Proteomes" id="UP000887569">
    <property type="component" value="Unplaced"/>
</dbReference>
<keyword evidence="1" id="KW-1185">Reference proteome</keyword>
<dbReference type="WBParaSite" id="PgE069_g005_t01">
    <property type="protein sequence ID" value="PgE069_g005_t01"/>
    <property type="gene ID" value="PgE069_g005"/>
</dbReference>
<proteinExistence type="predicted"/>
<evidence type="ECO:0000313" key="2">
    <source>
        <dbReference type="WBParaSite" id="PgE069_g005_t01"/>
    </source>
</evidence>
<accession>A0A914ZZB9</accession>
<name>A0A914ZZB9_PARUN</name>